<gene>
    <name evidence="2" type="ORF">GCM10011343_01790</name>
</gene>
<keyword evidence="1" id="KW-0732">Signal</keyword>
<keyword evidence="3" id="KW-1185">Reference proteome</keyword>
<dbReference type="RefSeq" id="WP_188360615.1">
    <property type="nucleotide sequence ID" value="NZ_BMFG01000001.1"/>
</dbReference>
<comment type="caution">
    <text evidence="2">The sequence shown here is derived from an EMBL/GenBank/DDBJ whole genome shotgun (WGS) entry which is preliminary data.</text>
</comment>
<feature type="chain" id="PRO_5036974808" description="Lipoprotein" evidence="1">
    <location>
        <begin position="21"/>
        <end position="176"/>
    </location>
</feature>
<dbReference type="Pfam" id="PF19765">
    <property type="entry name" value="DUF6252"/>
    <property type="match status" value="1"/>
</dbReference>
<name>A0A916XVB3_9FLAO</name>
<feature type="signal peptide" evidence="1">
    <location>
        <begin position="1"/>
        <end position="20"/>
    </location>
</feature>
<evidence type="ECO:0008006" key="4">
    <source>
        <dbReference type="Google" id="ProtNLM"/>
    </source>
</evidence>
<protein>
    <recommendedName>
        <fullName evidence="4">Lipoprotein</fullName>
    </recommendedName>
</protein>
<reference evidence="2" key="1">
    <citation type="journal article" date="2014" name="Int. J. Syst. Evol. Microbiol.">
        <title>Complete genome sequence of Corynebacterium casei LMG S-19264T (=DSM 44701T), isolated from a smear-ripened cheese.</title>
        <authorList>
            <consortium name="US DOE Joint Genome Institute (JGI-PGF)"/>
            <person name="Walter F."/>
            <person name="Albersmeier A."/>
            <person name="Kalinowski J."/>
            <person name="Ruckert C."/>
        </authorList>
    </citation>
    <scope>NUCLEOTIDE SEQUENCE</scope>
    <source>
        <strain evidence="2">CGMCC 1.12506</strain>
    </source>
</reference>
<dbReference type="PROSITE" id="PS51257">
    <property type="entry name" value="PROKAR_LIPOPROTEIN"/>
    <property type="match status" value="1"/>
</dbReference>
<proteinExistence type="predicted"/>
<sequence length="176" mass="18051">MKSIKLICALLIAGSFSFFTSCSSDDNGGGGGNAAAGTIKAKVDGTNVTTMEMVTLANQVGTMLSIQGNTGGTSSKAFVLNVTTFDGVGTYDIGGTLGLGQANASYTEFNVNLSNPAASETNIWSAPYTGGDKVGEINVSEITATHIKGTFSFSAKNSDDNSMKQITEGSFNVELD</sequence>
<dbReference type="Proteomes" id="UP000625735">
    <property type="component" value="Unassembled WGS sequence"/>
</dbReference>
<evidence type="ECO:0000256" key="1">
    <source>
        <dbReference type="SAM" id="SignalP"/>
    </source>
</evidence>
<dbReference type="EMBL" id="BMFG01000001">
    <property type="protein sequence ID" value="GGD14353.1"/>
    <property type="molecule type" value="Genomic_DNA"/>
</dbReference>
<dbReference type="AlphaFoldDB" id="A0A916XVB3"/>
<evidence type="ECO:0000313" key="3">
    <source>
        <dbReference type="Proteomes" id="UP000625735"/>
    </source>
</evidence>
<organism evidence="2 3">
    <name type="scientific">Flavobacterium orientale</name>
    <dbReference type="NCBI Taxonomy" id="1756020"/>
    <lineage>
        <taxon>Bacteria</taxon>
        <taxon>Pseudomonadati</taxon>
        <taxon>Bacteroidota</taxon>
        <taxon>Flavobacteriia</taxon>
        <taxon>Flavobacteriales</taxon>
        <taxon>Flavobacteriaceae</taxon>
        <taxon>Flavobacterium</taxon>
    </lineage>
</organism>
<dbReference type="InterPro" id="IPR046219">
    <property type="entry name" value="DUF6252"/>
</dbReference>
<evidence type="ECO:0000313" key="2">
    <source>
        <dbReference type="EMBL" id="GGD14353.1"/>
    </source>
</evidence>
<accession>A0A916XVB3</accession>
<reference evidence="2" key="2">
    <citation type="submission" date="2020-09" db="EMBL/GenBank/DDBJ databases">
        <authorList>
            <person name="Sun Q."/>
            <person name="Zhou Y."/>
        </authorList>
    </citation>
    <scope>NUCLEOTIDE SEQUENCE</scope>
    <source>
        <strain evidence="2">CGMCC 1.12506</strain>
    </source>
</reference>